<dbReference type="InterPro" id="IPR024286">
    <property type="entry name" value="DUF3700"/>
</dbReference>
<accession>A0A7I8K3N1</accession>
<dbReference type="PANTHER" id="PTHR45952:SF8">
    <property type="entry name" value="STEM-SPECIFIC PROTEIN TSJT1"/>
    <property type="match status" value="1"/>
</dbReference>
<organism evidence="2 3">
    <name type="scientific">Spirodela intermedia</name>
    <name type="common">Intermediate duckweed</name>
    <dbReference type="NCBI Taxonomy" id="51605"/>
    <lineage>
        <taxon>Eukaryota</taxon>
        <taxon>Viridiplantae</taxon>
        <taxon>Streptophyta</taxon>
        <taxon>Embryophyta</taxon>
        <taxon>Tracheophyta</taxon>
        <taxon>Spermatophyta</taxon>
        <taxon>Magnoliopsida</taxon>
        <taxon>Liliopsida</taxon>
        <taxon>Araceae</taxon>
        <taxon>Lemnoideae</taxon>
        <taxon>Spirodela</taxon>
    </lineage>
</organism>
<proteinExistence type="predicted"/>
<evidence type="ECO:0000259" key="1">
    <source>
        <dbReference type="SMART" id="SM01172"/>
    </source>
</evidence>
<feature type="domain" description="DUF3700" evidence="1">
    <location>
        <begin position="2"/>
        <end position="226"/>
    </location>
</feature>
<dbReference type="InterPro" id="IPR044828">
    <property type="entry name" value="TSJT1-like"/>
</dbReference>
<dbReference type="Proteomes" id="UP000663760">
    <property type="component" value="Chromosome 2"/>
</dbReference>
<evidence type="ECO:0000313" key="3">
    <source>
        <dbReference type="Proteomes" id="UP000663760"/>
    </source>
</evidence>
<dbReference type="SMART" id="SM01172">
    <property type="entry name" value="DUF3700"/>
    <property type="match status" value="1"/>
</dbReference>
<dbReference type="SUPFAM" id="SSF56235">
    <property type="entry name" value="N-terminal nucleophile aminohydrolases (Ntn hydrolases)"/>
    <property type="match status" value="1"/>
</dbReference>
<dbReference type="OrthoDB" id="2019121at2759"/>
<dbReference type="Pfam" id="PF12481">
    <property type="entry name" value="DUF3700"/>
    <property type="match status" value="1"/>
</dbReference>
<gene>
    <name evidence="2" type="ORF">SI8410_02002378</name>
</gene>
<evidence type="ECO:0000313" key="2">
    <source>
        <dbReference type="EMBL" id="CAA7390989.1"/>
    </source>
</evidence>
<name>A0A7I8K3N1_SPIIN</name>
<dbReference type="AlphaFoldDB" id="A0A7I8K3N1"/>
<dbReference type="EMBL" id="LR746265">
    <property type="protein sequence ID" value="CAA7390989.1"/>
    <property type="molecule type" value="Genomic_DNA"/>
</dbReference>
<dbReference type="Gene3D" id="3.60.20.10">
    <property type="entry name" value="Glutamine Phosphoribosylpyrophosphate, subunit 1, domain 1"/>
    <property type="match status" value="1"/>
</dbReference>
<reference evidence="2" key="1">
    <citation type="submission" date="2020-02" db="EMBL/GenBank/DDBJ databases">
        <authorList>
            <person name="Scholz U."/>
            <person name="Mascher M."/>
            <person name="Fiebig A."/>
        </authorList>
    </citation>
    <scope>NUCLEOTIDE SEQUENCE</scope>
</reference>
<protein>
    <recommendedName>
        <fullName evidence="1">DUF3700 domain-containing protein</fullName>
    </recommendedName>
</protein>
<dbReference type="InterPro" id="IPR029055">
    <property type="entry name" value="Ntn_hydrolases_N"/>
</dbReference>
<dbReference type="PANTHER" id="PTHR45952">
    <property type="entry name" value="ALUMINUM INDUCED PROTEIN WITH YGL AND LRDR MOTIFS"/>
    <property type="match status" value="1"/>
</dbReference>
<keyword evidence="3" id="KW-1185">Reference proteome</keyword>
<sequence length="259" mass="28948">MLAVFEKAVAKPPEELNVSAGWMVPTTRFDIPEVFKAAWPQSTFYNFPNGNFMALSHATQNPFHDRSMVVVDDIFCIFMGIIDNIWELRRHYGLGRQATEPMLLVEMYRVLRERAPYPPDQMVRDLNGKFAFVLFDAKRGSLFAARDREGKVRMLWGISEDESLVFSDDGEIMMDVCGISSASFPAGCIFINAGEGLVHVDHPRHKVRGIRREDEDGMVNGVLFQVDMFTRLPSVPRVGSAANWGAAVSSPGGDEDGTP</sequence>